<dbReference type="Proteomes" id="UP001497482">
    <property type="component" value="Chromosome 20"/>
</dbReference>
<dbReference type="AlphaFoldDB" id="A0AAV2L2L3"/>
<keyword evidence="2" id="KW-1185">Reference proteome</keyword>
<reference evidence="1 2" key="1">
    <citation type="submission" date="2024-04" db="EMBL/GenBank/DDBJ databases">
        <authorList>
            <person name="Waldvogel A.-M."/>
            <person name="Schoenle A."/>
        </authorList>
    </citation>
    <scope>NUCLEOTIDE SEQUENCE [LARGE SCALE GENOMIC DNA]</scope>
</reference>
<dbReference type="PANTHER" id="PTHR47510:SF3">
    <property type="entry name" value="ENDO_EXONUCLEASE_PHOSPHATASE DOMAIN-CONTAINING PROTEIN"/>
    <property type="match status" value="1"/>
</dbReference>
<sequence length="222" mass="24437">MWSGIKAITSWKPSAGKIGSVGPALPNELNTFYCRFESADACPTVFPDCLNQGAFTVTQEAVQRVLSSTIVRKAPGPDGIPPRVLKLCSEQLAPVLTDIFNLSLRDCAVPNCFKESTIIPIPKKTPVTCLNDYRPVALTSVLMKTFERLVLDFIKSQIPVSVDPLQFAYRQNRSVEDAISFALNSVYNSNLIIKYADDTTIIGLISNNDESSYRAEIQNVSQ</sequence>
<accession>A0AAV2L2L3</accession>
<dbReference type="EMBL" id="OZ035842">
    <property type="protein sequence ID" value="CAL1595223.1"/>
    <property type="molecule type" value="Genomic_DNA"/>
</dbReference>
<evidence type="ECO:0000313" key="1">
    <source>
        <dbReference type="EMBL" id="CAL1595223.1"/>
    </source>
</evidence>
<protein>
    <recommendedName>
        <fullName evidence="3">Reverse transcriptase domain-containing protein</fullName>
    </recommendedName>
</protein>
<evidence type="ECO:0008006" key="3">
    <source>
        <dbReference type="Google" id="ProtNLM"/>
    </source>
</evidence>
<name>A0AAV2L2L3_KNICA</name>
<gene>
    <name evidence="1" type="ORF">KC01_LOCUS24060</name>
</gene>
<dbReference type="PANTHER" id="PTHR47510">
    <property type="entry name" value="REVERSE TRANSCRIPTASE DOMAIN-CONTAINING PROTEIN"/>
    <property type="match status" value="1"/>
</dbReference>
<dbReference type="SUPFAM" id="SSF56672">
    <property type="entry name" value="DNA/RNA polymerases"/>
    <property type="match status" value="1"/>
</dbReference>
<evidence type="ECO:0000313" key="2">
    <source>
        <dbReference type="Proteomes" id="UP001497482"/>
    </source>
</evidence>
<organism evidence="1 2">
    <name type="scientific">Knipowitschia caucasica</name>
    <name type="common">Caucasian dwarf goby</name>
    <name type="synonym">Pomatoschistus caucasicus</name>
    <dbReference type="NCBI Taxonomy" id="637954"/>
    <lineage>
        <taxon>Eukaryota</taxon>
        <taxon>Metazoa</taxon>
        <taxon>Chordata</taxon>
        <taxon>Craniata</taxon>
        <taxon>Vertebrata</taxon>
        <taxon>Euteleostomi</taxon>
        <taxon>Actinopterygii</taxon>
        <taxon>Neopterygii</taxon>
        <taxon>Teleostei</taxon>
        <taxon>Neoteleostei</taxon>
        <taxon>Acanthomorphata</taxon>
        <taxon>Gobiaria</taxon>
        <taxon>Gobiiformes</taxon>
        <taxon>Gobioidei</taxon>
        <taxon>Gobiidae</taxon>
        <taxon>Gobiinae</taxon>
        <taxon>Knipowitschia</taxon>
    </lineage>
</organism>
<dbReference type="InterPro" id="IPR043502">
    <property type="entry name" value="DNA/RNA_pol_sf"/>
</dbReference>
<proteinExistence type="predicted"/>